<evidence type="ECO:0000313" key="2">
    <source>
        <dbReference type="EMBL" id="ACZ84014.1"/>
    </source>
</evidence>
<dbReference type="Proteomes" id="UP000002029">
    <property type="component" value="Chromosome"/>
</dbReference>
<sequence length="88" mass="9122">MTGGTVARGPGTVAGQPSSSSAIPCLACGEARPYDPAEWRDAIVRVEGGQVELETADGARRRFGHGAVLWLAGLPVRVLRNPGLGQAR</sequence>
<proteinExistence type="predicted"/>
<feature type="region of interest" description="Disordered" evidence="1">
    <location>
        <begin position="1"/>
        <end position="22"/>
    </location>
</feature>
<dbReference type="KEGG" id="sro:Sros_1013"/>
<organism evidence="2 3">
    <name type="scientific">Streptosporangium roseum (strain ATCC 12428 / DSM 43021 / JCM 3005 / KCTC 9067 / NCIMB 10171 / NRRL 2505 / NI 9100)</name>
    <dbReference type="NCBI Taxonomy" id="479432"/>
    <lineage>
        <taxon>Bacteria</taxon>
        <taxon>Bacillati</taxon>
        <taxon>Actinomycetota</taxon>
        <taxon>Actinomycetes</taxon>
        <taxon>Streptosporangiales</taxon>
        <taxon>Streptosporangiaceae</taxon>
        <taxon>Streptosporangium</taxon>
    </lineage>
</organism>
<accession>D2B9K8</accession>
<dbReference type="EMBL" id="CP001814">
    <property type="protein sequence ID" value="ACZ84014.1"/>
    <property type="molecule type" value="Genomic_DNA"/>
</dbReference>
<keyword evidence="3" id="KW-1185">Reference proteome</keyword>
<evidence type="ECO:0000313" key="3">
    <source>
        <dbReference type="Proteomes" id="UP000002029"/>
    </source>
</evidence>
<dbReference type="STRING" id="479432.Sros_1013"/>
<reference evidence="2 3" key="1">
    <citation type="journal article" date="2010" name="Stand. Genomic Sci.">
        <title>Complete genome sequence of Streptosporangium roseum type strain (NI 9100).</title>
        <authorList>
            <person name="Nolan M."/>
            <person name="Sikorski J."/>
            <person name="Jando M."/>
            <person name="Lucas S."/>
            <person name="Lapidus A."/>
            <person name="Glavina Del Rio T."/>
            <person name="Chen F."/>
            <person name="Tice H."/>
            <person name="Pitluck S."/>
            <person name="Cheng J.F."/>
            <person name="Chertkov O."/>
            <person name="Sims D."/>
            <person name="Meincke L."/>
            <person name="Brettin T."/>
            <person name="Han C."/>
            <person name="Detter J.C."/>
            <person name="Bruce D."/>
            <person name="Goodwin L."/>
            <person name="Land M."/>
            <person name="Hauser L."/>
            <person name="Chang Y.J."/>
            <person name="Jeffries C.D."/>
            <person name="Ivanova N."/>
            <person name="Mavromatis K."/>
            <person name="Mikhailova N."/>
            <person name="Chen A."/>
            <person name="Palaniappan K."/>
            <person name="Chain P."/>
            <person name="Rohde M."/>
            <person name="Goker M."/>
            <person name="Bristow J."/>
            <person name="Eisen J.A."/>
            <person name="Markowitz V."/>
            <person name="Hugenholtz P."/>
            <person name="Kyrpides N.C."/>
            <person name="Klenk H.P."/>
        </authorList>
    </citation>
    <scope>NUCLEOTIDE SEQUENCE [LARGE SCALE GENOMIC DNA]</scope>
    <source>
        <strain evidence="3">ATCC 12428 / DSM 43021 / JCM 3005 / NI 9100</strain>
    </source>
</reference>
<evidence type="ECO:0000256" key="1">
    <source>
        <dbReference type="SAM" id="MobiDB-lite"/>
    </source>
</evidence>
<gene>
    <name evidence="2" type="ordered locus">Sros_1013</name>
</gene>
<dbReference type="AlphaFoldDB" id="D2B9K8"/>
<name>D2B9K8_STRRD</name>
<dbReference type="HOGENOM" id="CLU_174096_0_0_11"/>
<dbReference type="eggNOG" id="COG1917">
    <property type="taxonomic scope" value="Bacteria"/>
</dbReference>
<protein>
    <submittedName>
        <fullName evidence="2">Uncharacterized protein</fullName>
    </submittedName>
</protein>